<proteinExistence type="predicted"/>
<reference evidence="2 3" key="1">
    <citation type="submission" date="2024-09" db="EMBL/GenBank/DDBJ databases">
        <authorList>
            <person name="Sun Q."/>
            <person name="Mori K."/>
        </authorList>
    </citation>
    <scope>NUCLEOTIDE SEQUENCE [LARGE SCALE GENOMIC DNA]</scope>
    <source>
        <strain evidence="2 3">NCAIM B.02529</strain>
    </source>
</reference>
<evidence type="ECO:0000313" key="3">
    <source>
        <dbReference type="Proteomes" id="UP001589836"/>
    </source>
</evidence>
<organism evidence="2 3">
    <name type="scientific">Pontibacillus salicampi</name>
    <dbReference type="NCBI Taxonomy" id="1449801"/>
    <lineage>
        <taxon>Bacteria</taxon>
        <taxon>Bacillati</taxon>
        <taxon>Bacillota</taxon>
        <taxon>Bacilli</taxon>
        <taxon>Bacillales</taxon>
        <taxon>Bacillaceae</taxon>
        <taxon>Pontibacillus</taxon>
    </lineage>
</organism>
<evidence type="ECO:0000259" key="1">
    <source>
        <dbReference type="Pfam" id="PF09537"/>
    </source>
</evidence>
<dbReference type="InterPro" id="IPR019052">
    <property type="entry name" value="DUF2383"/>
</dbReference>
<dbReference type="CDD" id="cd00657">
    <property type="entry name" value="Ferritin_like"/>
    <property type="match status" value="1"/>
</dbReference>
<keyword evidence="3" id="KW-1185">Reference proteome</keyword>
<sequence>MQEKDVVKTLNQFLKGQYMGIHAYEHYIGMLQDRYIKKEFQAIQQNHKQHAQQVAERIQNLGGTPVNDEGVVGSVQGYIGKFLMPKDTKGIVESALKGESHYGVEISEEIVKGDLDKESHRVVKEILDKDRQHVKILEQLSKQHY</sequence>
<feature type="domain" description="DUF2383" evidence="1">
    <location>
        <begin position="5"/>
        <end position="102"/>
    </location>
</feature>
<protein>
    <submittedName>
        <fullName evidence="2">Ferritin-like domain-containing protein</fullName>
    </submittedName>
</protein>
<dbReference type="InterPro" id="IPR009078">
    <property type="entry name" value="Ferritin-like_SF"/>
</dbReference>
<dbReference type="Pfam" id="PF09537">
    <property type="entry name" value="DUF2383"/>
    <property type="match status" value="1"/>
</dbReference>
<evidence type="ECO:0000313" key="2">
    <source>
        <dbReference type="EMBL" id="MFC0524537.1"/>
    </source>
</evidence>
<dbReference type="RefSeq" id="WP_377348605.1">
    <property type="nucleotide sequence ID" value="NZ_JBHLTP010000011.1"/>
</dbReference>
<dbReference type="SUPFAM" id="SSF47240">
    <property type="entry name" value="Ferritin-like"/>
    <property type="match status" value="1"/>
</dbReference>
<comment type="caution">
    <text evidence="2">The sequence shown here is derived from an EMBL/GenBank/DDBJ whole genome shotgun (WGS) entry which is preliminary data.</text>
</comment>
<dbReference type="InterPro" id="IPR012347">
    <property type="entry name" value="Ferritin-like"/>
</dbReference>
<accession>A0ABV6LQG6</accession>
<dbReference type="Gene3D" id="1.20.1260.10">
    <property type="match status" value="1"/>
</dbReference>
<gene>
    <name evidence="2" type="ORF">ACFFGV_13255</name>
</gene>
<dbReference type="EMBL" id="JBHLTP010000011">
    <property type="protein sequence ID" value="MFC0524537.1"/>
    <property type="molecule type" value="Genomic_DNA"/>
</dbReference>
<name>A0ABV6LQG6_9BACI</name>
<dbReference type="Proteomes" id="UP001589836">
    <property type="component" value="Unassembled WGS sequence"/>
</dbReference>